<name>A0A7S1FHM8_NOCSC</name>
<dbReference type="AlphaFoldDB" id="A0A7S1FHM8"/>
<sequence length="112" mass="12330">MLELAIAFTLGLGIGAYQANTLRPCFSFSFSVSKDHSQRGVRRVTETASDLRQNAGPHAEFAVQKLQESAKYFKEKSATHVTNATVYIKEKAKPYLSSGEKAEGNNETNETN</sequence>
<dbReference type="EMBL" id="HBFQ01057780">
    <property type="protein sequence ID" value="CAD8866631.1"/>
    <property type="molecule type" value="Transcribed_RNA"/>
</dbReference>
<organism evidence="1">
    <name type="scientific">Noctiluca scintillans</name>
    <name type="common">Sea sparkle</name>
    <name type="synonym">Red tide dinoflagellate</name>
    <dbReference type="NCBI Taxonomy" id="2966"/>
    <lineage>
        <taxon>Eukaryota</taxon>
        <taxon>Sar</taxon>
        <taxon>Alveolata</taxon>
        <taxon>Dinophyceae</taxon>
        <taxon>Noctilucales</taxon>
        <taxon>Noctilucaceae</taxon>
        <taxon>Noctiluca</taxon>
    </lineage>
</organism>
<reference evidence="1" key="1">
    <citation type="submission" date="2021-01" db="EMBL/GenBank/DDBJ databases">
        <authorList>
            <person name="Corre E."/>
            <person name="Pelletier E."/>
            <person name="Niang G."/>
            <person name="Scheremetjew M."/>
            <person name="Finn R."/>
            <person name="Kale V."/>
            <person name="Holt S."/>
            <person name="Cochrane G."/>
            <person name="Meng A."/>
            <person name="Brown T."/>
            <person name="Cohen L."/>
        </authorList>
    </citation>
    <scope>NUCLEOTIDE SEQUENCE</scope>
</reference>
<proteinExistence type="predicted"/>
<evidence type="ECO:0000313" key="1">
    <source>
        <dbReference type="EMBL" id="CAD8866631.1"/>
    </source>
</evidence>
<protein>
    <submittedName>
        <fullName evidence="1">Uncharacterized protein</fullName>
    </submittedName>
</protein>
<accession>A0A7S1FHM8</accession>
<gene>
    <name evidence="1" type="ORF">NSCI0253_LOCUS40986</name>
</gene>